<evidence type="ECO:0000256" key="1">
    <source>
        <dbReference type="SAM" id="SignalP"/>
    </source>
</evidence>
<name>A0A225VIQ7_9STRA</name>
<evidence type="ECO:0000313" key="3">
    <source>
        <dbReference type="Proteomes" id="UP000198211"/>
    </source>
</evidence>
<reference evidence="3" key="1">
    <citation type="submission" date="2017-03" db="EMBL/GenBank/DDBJ databases">
        <title>Phytopthora megakarya and P. palmivora, two closely related causual agents of cacao black pod achieved similar genome size and gene model numbers by different mechanisms.</title>
        <authorList>
            <person name="Ali S."/>
            <person name="Shao J."/>
            <person name="Larry D.J."/>
            <person name="Kronmiller B."/>
            <person name="Shen D."/>
            <person name="Strem M.D."/>
            <person name="Melnick R.L."/>
            <person name="Guiltinan M.J."/>
            <person name="Tyler B.M."/>
            <person name="Meinhardt L.W."/>
            <person name="Bailey B.A."/>
        </authorList>
    </citation>
    <scope>NUCLEOTIDE SEQUENCE [LARGE SCALE GENOMIC DNA]</scope>
    <source>
        <strain evidence="3">zdho120</strain>
    </source>
</reference>
<evidence type="ECO:0000313" key="2">
    <source>
        <dbReference type="EMBL" id="OWZ04738.1"/>
    </source>
</evidence>
<sequence>MKLLILVSIIVLIKFTTRIDAVDCTDEEDKTITEAYTTAASTTECAEYSSVSDLLITIMPPCSATECVSVVKQLAESIPNCTTNLYSRKDLLLDSIDICSTPAPTPASTASSTNCTSEQEEATFNAFYEAANGSCASSTSIEMHSIIIDTECTSTCATAVRTFAESLPNCNYRASYVTTNKKQDIATQFNYCQMLDDATNISIYVDSAENLLGSAAGPTTIVPNCTTQEIEDTIAFYKTVATNASCVHDSSVCAYDIHLNADCDSPCGDLIQTLGIDVPRCYFEHVNHRERLSDSWYQCEWIVNPVNISTSFHYSDILNTTMNSSVTCNSNYDSTVDSDDNSLTTDSQSDSAAKPHQDFTYWIAAAIVTSTLAI</sequence>
<keyword evidence="3" id="KW-1185">Reference proteome</keyword>
<accession>A0A225VIQ7</accession>
<dbReference type="InterPro" id="IPR002200">
    <property type="entry name" value="Elicitin"/>
</dbReference>
<dbReference type="OrthoDB" id="118242at2759"/>
<dbReference type="Proteomes" id="UP000198211">
    <property type="component" value="Unassembled WGS sequence"/>
</dbReference>
<protein>
    <submittedName>
        <fullName evidence="2">Elicitin</fullName>
    </submittedName>
</protein>
<feature type="signal peptide" evidence="1">
    <location>
        <begin position="1"/>
        <end position="21"/>
    </location>
</feature>
<dbReference type="GO" id="GO:0005576">
    <property type="term" value="C:extracellular region"/>
    <property type="evidence" value="ECO:0007669"/>
    <property type="project" value="InterPro"/>
</dbReference>
<keyword evidence="1" id="KW-0732">Signal</keyword>
<dbReference type="EMBL" id="NBNE01004799">
    <property type="protein sequence ID" value="OWZ04738.1"/>
    <property type="molecule type" value="Genomic_DNA"/>
</dbReference>
<dbReference type="SMART" id="SM01187">
    <property type="entry name" value="Elicitin"/>
    <property type="match status" value="3"/>
</dbReference>
<proteinExistence type="predicted"/>
<dbReference type="AlphaFoldDB" id="A0A225VIQ7"/>
<gene>
    <name evidence="2" type="ORF">PHMEG_00023312</name>
</gene>
<organism evidence="2 3">
    <name type="scientific">Phytophthora megakarya</name>
    <dbReference type="NCBI Taxonomy" id="4795"/>
    <lineage>
        <taxon>Eukaryota</taxon>
        <taxon>Sar</taxon>
        <taxon>Stramenopiles</taxon>
        <taxon>Oomycota</taxon>
        <taxon>Peronosporomycetes</taxon>
        <taxon>Peronosporales</taxon>
        <taxon>Peronosporaceae</taxon>
        <taxon>Phytophthora</taxon>
    </lineage>
</organism>
<feature type="chain" id="PRO_5012375351" evidence="1">
    <location>
        <begin position="22"/>
        <end position="374"/>
    </location>
</feature>
<comment type="caution">
    <text evidence="2">The sequence shown here is derived from an EMBL/GenBank/DDBJ whole genome shotgun (WGS) entry which is preliminary data.</text>
</comment>